<organism evidence="2 3">
    <name type="scientific">Boletus edulis BED1</name>
    <dbReference type="NCBI Taxonomy" id="1328754"/>
    <lineage>
        <taxon>Eukaryota</taxon>
        <taxon>Fungi</taxon>
        <taxon>Dikarya</taxon>
        <taxon>Basidiomycota</taxon>
        <taxon>Agaricomycotina</taxon>
        <taxon>Agaricomycetes</taxon>
        <taxon>Agaricomycetidae</taxon>
        <taxon>Boletales</taxon>
        <taxon>Boletineae</taxon>
        <taxon>Boletaceae</taxon>
        <taxon>Boletoideae</taxon>
        <taxon>Boletus</taxon>
    </lineage>
</organism>
<gene>
    <name evidence="2" type="ORF">L210DRAFT_855367</name>
</gene>
<accession>A0AAD4GKX3</accession>
<dbReference type="Proteomes" id="UP001194468">
    <property type="component" value="Unassembled WGS sequence"/>
</dbReference>
<protein>
    <submittedName>
        <fullName evidence="2">Uncharacterized protein</fullName>
    </submittedName>
</protein>
<reference evidence="2" key="1">
    <citation type="submission" date="2019-10" db="EMBL/GenBank/DDBJ databases">
        <authorList>
            <consortium name="DOE Joint Genome Institute"/>
            <person name="Kuo A."/>
            <person name="Miyauchi S."/>
            <person name="Kiss E."/>
            <person name="Drula E."/>
            <person name="Kohler A."/>
            <person name="Sanchez-Garcia M."/>
            <person name="Andreopoulos B."/>
            <person name="Barry K.W."/>
            <person name="Bonito G."/>
            <person name="Buee M."/>
            <person name="Carver A."/>
            <person name="Chen C."/>
            <person name="Cichocki N."/>
            <person name="Clum A."/>
            <person name="Culley D."/>
            <person name="Crous P.W."/>
            <person name="Fauchery L."/>
            <person name="Girlanda M."/>
            <person name="Hayes R."/>
            <person name="Keri Z."/>
            <person name="LaButti K."/>
            <person name="Lipzen A."/>
            <person name="Lombard V."/>
            <person name="Magnuson J."/>
            <person name="Maillard F."/>
            <person name="Morin E."/>
            <person name="Murat C."/>
            <person name="Nolan M."/>
            <person name="Ohm R."/>
            <person name="Pangilinan J."/>
            <person name="Pereira M."/>
            <person name="Perotto S."/>
            <person name="Peter M."/>
            <person name="Riley R."/>
            <person name="Sitrit Y."/>
            <person name="Stielow B."/>
            <person name="Szollosi G."/>
            <person name="Zifcakova L."/>
            <person name="Stursova M."/>
            <person name="Spatafora J.W."/>
            <person name="Tedersoo L."/>
            <person name="Vaario L.-M."/>
            <person name="Yamada A."/>
            <person name="Yan M."/>
            <person name="Wang P."/>
            <person name="Xu J."/>
            <person name="Bruns T."/>
            <person name="Baldrian P."/>
            <person name="Vilgalys R."/>
            <person name="Henrissat B."/>
            <person name="Grigoriev I.V."/>
            <person name="Hibbett D."/>
            <person name="Nagy L.G."/>
            <person name="Martin F.M."/>
        </authorList>
    </citation>
    <scope>NUCLEOTIDE SEQUENCE</scope>
    <source>
        <strain evidence="2">BED1</strain>
    </source>
</reference>
<keyword evidence="3" id="KW-1185">Reference proteome</keyword>
<evidence type="ECO:0000256" key="1">
    <source>
        <dbReference type="SAM" id="MobiDB-lite"/>
    </source>
</evidence>
<sequence length="885" mass="97280">MRRWSTSGTCNKSVVGSPTTQELTTGRLHPRRIASRVASVSQALPSRSGLSVSPGSKRPPSPGYDPVQPRKKARTMTTSRKKEARRFTVASPKEMDVDCSDVSAVDRSNQIVSGAVSADERGALNWRFVYGHEKSSRGQEHMDSIPSNTLTPRVWTNSLGGLLTVFPELAKSAIDFSWFQSETPILLLDTNYARGDWTNSTTLNVDLLWDFSCYDSELEPIQSDAEDSARLRSSDPVVHSAENTLDYLSSKIGLSPTYVTVSAPTFSTPLLASNGIPLDEPVHMAVQNDPASTARSAQPCPSDLPCPPENVPPSYPYLALNGSLTPDTTSPPAFQPRIPLNKPPDVETLLNSHHHSIPLLLWVSHDSGLVPCNLPPEYAYSCMGLFFISDLRHAVIRHDVSPTTGLVQGRVCWSLTLQWAPGGENALFDCNSAPSPNMTFDSAPSDTTKDIPHPWWSDPTDTPSQTDKATLYRPRDLTLQFFSFIPLDFLAEFHPSESFPRGWFCKSCGMINIQVFFRHQICQSTRCRSTRDKRIPPGKVDPLSSLRDPHQSSTLIRPTNDIPSVVVPDSVAWDDGMQSWIYSVKNGVTLCHVFTGNQEHLQEDATALLEKIQCEVLLRKEDFSSPYFTHSTRLSHPNDRLEALVPAGTPDCVRIAYYTLCDFVHRYGEMEMDKPRFCEVRMQAWANTGSKKGNVLRASKSPVVVHCLGAEVVLNITPKGGYGDTAESTGLDKGKGRARDEDRVGSPPTESLAGPSHHPQQDNGNQTPLIPGPEANKTPIVAENADEAAAAMDTMRQCCSHDTGGIAILGSRTCPEMEVANCEVAARRARKHKGAKDKNKASVPEISMTLVHGDCVVLCGDDFEYQIVRTGTTICQFVRFCSFIL</sequence>
<evidence type="ECO:0000313" key="3">
    <source>
        <dbReference type="Proteomes" id="UP001194468"/>
    </source>
</evidence>
<dbReference type="AlphaFoldDB" id="A0AAD4GKX3"/>
<reference evidence="2" key="2">
    <citation type="journal article" date="2020" name="Nat. Commun.">
        <title>Large-scale genome sequencing of mycorrhizal fungi provides insights into the early evolution of symbiotic traits.</title>
        <authorList>
            <person name="Miyauchi S."/>
            <person name="Kiss E."/>
            <person name="Kuo A."/>
            <person name="Drula E."/>
            <person name="Kohler A."/>
            <person name="Sanchez-Garcia M."/>
            <person name="Morin E."/>
            <person name="Andreopoulos B."/>
            <person name="Barry K.W."/>
            <person name="Bonito G."/>
            <person name="Buee M."/>
            <person name="Carver A."/>
            <person name="Chen C."/>
            <person name="Cichocki N."/>
            <person name="Clum A."/>
            <person name="Culley D."/>
            <person name="Crous P.W."/>
            <person name="Fauchery L."/>
            <person name="Girlanda M."/>
            <person name="Hayes R.D."/>
            <person name="Keri Z."/>
            <person name="LaButti K."/>
            <person name="Lipzen A."/>
            <person name="Lombard V."/>
            <person name="Magnuson J."/>
            <person name="Maillard F."/>
            <person name="Murat C."/>
            <person name="Nolan M."/>
            <person name="Ohm R.A."/>
            <person name="Pangilinan J."/>
            <person name="Pereira M.F."/>
            <person name="Perotto S."/>
            <person name="Peter M."/>
            <person name="Pfister S."/>
            <person name="Riley R."/>
            <person name="Sitrit Y."/>
            <person name="Stielow J.B."/>
            <person name="Szollosi G."/>
            <person name="Zifcakova L."/>
            <person name="Stursova M."/>
            <person name="Spatafora J.W."/>
            <person name="Tedersoo L."/>
            <person name="Vaario L.M."/>
            <person name="Yamada A."/>
            <person name="Yan M."/>
            <person name="Wang P."/>
            <person name="Xu J."/>
            <person name="Bruns T."/>
            <person name="Baldrian P."/>
            <person name="Vilgalys R."/>
            <person name="Dunand C."/>
            <person name="Henrissat B."/>
            <person name="Grigoriev I.V."/>
            <person name="Hibbett D."/>
            <person name="Nagy L.G."/>
            <person name="Martin F.M."/>
        </authorList>
    </citation>
    <scope>NUCLEOTIDE SEQUENCE</scope>
    <source>
        <strain evidence="2">BED1</strain>
    </source>
</reference>
<feature type="region of interest" description="Disordered" evidence="1">
    <location>
        <begin position="1"/>
        <end position="88"/>
    </location>
</feature>
<comment type="caution">
    <text evidence="2">The sequence shown here is derived from an EMBL/GenBank/DDBJ whole genome shotgun (WGS) entry which is preliminary data.</text>
</comment>
<feature type="compositionally biased region" description="Polar residues" evidence="1">
    <location>
        <begin position="1"/>
        <end position="24"/>
    </location>
</feature>
<name>A0AAD4GKX3_BOLED</name>
<evidence type="ECO:0000313" key="2">
    <source>
        <dbReference type="EMBL" id="KAF8448725.1"/>
    </source>
</evidence>
<dbReference type="EMBL" id="WHUW01000003">
    <property type="protein sequence ID" value="KAF8448725.1"/>
    <property type="molecule type" value="Genomic_DNA"/>
</dbReference>
<feature type="compositionally biased region" description="Basic and acidic residues" evidence="1">
    <location>
        <begin position="730"/>
        <end position="744"/>
    </location>
</feature>
<feature type="region of interest" description="Disordered" evidence="1">
    <location>
        <begin position="719"/>
        <end position="777"/>
    </location>
</feature>
<proteinExistence type="predicted"/>
<feature type="compositionally biased region" description="Polar residues" evidence="1">
    <location>
        <begin position="38"/>
        <end position="54"/>
    </location>
</feature>